<reference evidence="1 2" key="1">
    <citation type="submission" date="2014-02" db="EMBL/GenBank/DDBJ databases">
        <title>Draft genome of Erwinia mallotivora strain BT-MARDI, a papaya dieback pathogen.</title>
        <authorList>
            <person name="Redzuan R."/>
            <person name="Abu Bakar N."/>
            <person name="Badrun R."/>
            <person name="Mohd Raih M.F."/>
            <person name="Rozano L."/>
            <person name="Mat Amin N."/>
        </authorList>
    </citation>
    <scope>NUCLEOTIDE SEQUENCE [LARGE SCALE GENOMIC DNA]</scope>
    <source>
        <strain evidence="1 2">BT-MARDI</strain>
    </source>
</reference>
<organism evidence="1 2">
    <name type="scientific">Erwinia mallotivora</name>
    <dbReference type="NCBI Taxonomy" id="69222"/>
    <lineage>
        <taxon>Bacteria</taxon>
        <taxon>Pseudomonadati</taxon>
        <taxon>Pseudomonadota</taxon>
        <taxon>Gammaproteobacteria</taxon>
        <taxon>Enterobacterales</taxon>
        <taxon>Erwiniaceae</taxon>
        <taxon>Erwinia</taxon>
    </lineage>
</organism>
<dbReference type="PATRIC" id="fig|69222.5.peg.2764"/>
<keyword evidence="2" id="KW-1185">Reference proteome</keyword>
<evidence type="ECO:0000313" key="1">
    <source>
        <dbReference type="EMBL" id="EXU75041.1"/>
    </source>
</evidence>
<dbReference type="Proteomes" id="UP000019918">
    <property type="component" value="Unassembled WGS sequence"/>
</dbReference>
<comment type="caution">
    <text evidence="1">The sequence shown here is derived from an EMBL/GenBank/DDBJ whole genome shotgun (WGS) entry which is preliminary data.</text>
</comment>
<dbReference type="EMBL" id="JFHN01000053">
    <property type="protein sequence ID" value="EXU75041.1"/>
    <property type="molecule type" value="Genomic_DNA"/>
</dbReference>
<evidence type="ECO:0008006" key="3">
    <source>
        <dbReference type="Google" id="ProtNLM"/>
    </source>
</evidence>
<gene>
    <name evidence="1" type="ORF">BG55_13475</name>
</gene>
<sequence length="61" mass="6593">MVSNAGYRQSTGRALKVDGVCGQGTIDAIRRYQRLLNMSPSVLVASISNKSSFLTSLTEKD</sequence>
<dbReference type="STRING" id="69222.BG55_13475"/>
<name>A0A014LZL1_9GAMM</name>
<protein>
    <recommendedName>
        <fullName evidence="3">Peptidoglycan binding-like domain-containing protein</fullName>
    </recommendedName>
</protein>
<proteinExistence type="predicted"/>
<evidence type="ECO:0000313" key="2">
    <source>
        <dbReference type="Proteomes" id="UP000019918"/>
    </source>
</evidence>
<dbReference type="AlphaFoldDB" id="A0A014LZL1"/>
<accession>A0A014LZL1</accession>